<dbReference type="PANTHER" id="PTHR32347:SF14">
    <property type="entry name" value="EFFLUX SYSTEM COMPONENT YKNX-RELATED"/>
    <property type="match status" value="1"/>
</dbReference>
<dbReference type="Proteomes" id="UP000064844">
    <property type="component" value="Chromosome"/>
</dbReference>
<reference evidence="12" key="2">
    <citation type="submission" date="2015-04" db="EMBL/GenBank/DDBJ databases">
        <title>A butyrogenic pathway from the amino acid lysine in a human gut commensal.</title>
        <authorList>
            <person name="de Vos W.M."/>
            <person name="Bui N.T.P."/>
            <person name="Plugge C.M."/>
            <person name="Ritari J."/>
        </authorList>
    </citation>
    <scope>NUCLEOTIDE SEQUENCE [LARGE SCALE GENOMIC DNA]</scope>
    <source>
        <strain evidence="12">AF211</strain>
    </source>
</reference>
<evidence type="ECO:0000256" key="4">
    <source>
        <dbReference type="SAM" id="Coils"/>
    </source>
</evidence>
<comment type="subcellular location">
    <subcellularLocation>
        <location evidence="1">Cell envelope</location>
    </subcellularLocation>
</comment>
<evidence type="ECO:0000256" key="5">
    <source>
        <dbReference type="SAM" id="MobiDB-lite"/>
    </source>
</evidence>
<dbReference type="RefSeq" id="WP_058117069.1">
    <property type="nucleotide sequence ID" value="NZ_CP011307.1"/>
</dbReference>
<dbReference type="NCBIfam" id="TIGR01730">
    <property type="entry name" value="RND_mfp"/>
    <property type="match status" value="1"/>
</dbReference>
<evidence type="ECO:0000256" key="3">
    <source>
        <dbReference type="ARBA" id="ARBA00023054"/>
    </source>
</evidence>
<dbReference type="GO" id="GO:0030313">
    <property type="term" value="C:cell envelope"/>
    <property type="evidence" value="ECO:0007669"/>
    <property type="project" value="UniProtKB-SubCell"/>
</dbReference>
<accession>A0A0S2W105</accession>
<dbReference type="EMBL" id="CP011307">
    <property type="protein sequence ID" value="ALP93035.1"/>
    <property type="molecule type" value="Genomic_DNA"/>
</dbReference>
<feature type="region of interest" description="Disordered" evidence="5">
    <location>
        <begin position="1"/>
        <end position="31"/>
    </location>
</feature>
<evidence type="ECO:0000313" key="11">
    <source>
        <dbReference type="EMBL" id="ALP93035.1"/>
    </source>
</evidence>
<dbReference type="Gene3D" id="2.40.30.170">
    <property type="match status" value="1"/>
</dbReference>
<feature type="compositionally biased region" description="Polar residues" evidence="5">
    <location>
        <begin position="1"/>
        <end position="15"/>
    </location>
</feature>
<name>A0A0S2W105_9FIRM</name>
<feature type="transmembrane region" description="Helical" evidence="6">
    <location>
        <begin position="37"/>
        <end position="55"/>
    </location>
</feature>
<dbReference type="InterPro" id="IPR058627">
    <property type="entry name" value="MdtA-like_C"/>
</dbReference>
<dbReference type="InterPro" id="IPR058625">
    <property type="entry name" value="MdtA-like_BSH"/>
</dbReference>
<feature type="domain" description="CzcB-like barrel-sandwich hybrid" evidence="9">
    <location>
        <begin position="290"/>
        <end position="378"/>
    </location>
</feature>
<evidence type="ECO:0000259" key="7">
    <source>
        <dbReference type="Pfam" id="PF25917"/>
    </source>
</evidence>
<dbReference type="Pfam" id="PF25967">
    <property type="entry name" value="RND-MFP_C"/>
    <property type="match status" value="1"/>
</dbReference>
<dbReference type="InterPro" id="IPR058636">
    <property type="entry name" value="Beta-barrel_YknX"/>
</dbReference>
<evidence type="ECO:0000259" key="9">
    <source>
        <dbReference type="Pfam" id="PF25973"/>
    </source>
</evidence>
<proteinExistence type="inferred from homology"/>
<evidence type="ECO:0000259" key="8">
    <source>
        <dbReference type="Pfam" id="PF25967"/>
    </source>
</evidence>
<dbReference type="GO" id="GO:0016020">
    <property type="term" value="C:membrane"/>
    <property type="evidence" value="ECO:0007669"/>
    <property type="project" value="InterPro"/>
</dbReference>
<dbReference type="eggNOG" id="COG0845">
    <property type="taxonomic scope" value="Bacteria"/>
</dbReference>
<keyword evidence="6" id="KW-1133">Transmembrane helix</keyword>
<dbReference type="KEGG" id="ibu:IB211_00640c"/>
<feature type="domain" description="YknX-like beta-barrel" evidence="10">
    <location>
        <begin position="402"/>
        <end position="471"/>
    </location>
</feature>
<dbReference type="Pfam" id="PF25973">
    <property type="entry name" value="BSH_CzcB"/>
    <property type="match status" value="1"/>
</dbReference>
<dbReference type="STRING" id="1297617.IB211_00640c"/>
<evidence type="ECO:0000256" key="2">
    <source>
        <dbReference type="ARBA" id="ARBA00009477"/>
    </source>
</evidence>
<dbReference type="InterPro" id="IPR058647">
    <property type="entry name" value="BSH_CzcB-like"/>
</dbReference>
<sequence>METTQVRQETASQPAAPQKEQKGAAPKVPMPRKKKKWIKRVLALAVLAALLLFLFRSCSGAKNAIVSGSYLPASAARQDLVVSVSGTGTIQPIHSYKVTTLVKGEVLEAPFEEGQTVHKGDLLFRIDSKDVETSIQQAELSLESARLSYDQLLKNQSDNRKNTTVRAAAAGVITKLYVDEGDMVSLGAPIADILDRDNMKLTVPFHAADAAGFAVGQSASVTVDGTLETLSGVIDSISATDSVGPGGTLVRNVTVAVRNPGALSDASSGTAAVGTAASAASGAFAYGESKQVVAKASGELTSLSVKEGDRVSEDQVIGGFDETDMATQIESAAIQVKNAEFTLQNARDRLEDYSITSTIDGTVIEKNYDVGDTLDTSTSSTTGIAYPAVIYDLSALTFDIRIHELDINKIQVGQAVEITSDALDGQSFTGRVDKVNINGTTSNGVTTYPVTVLIDGSPDELKPGMNISAKIVVEDAGEVLCIPVEAVNRGQNGASTVLVAGPGALDEAGNLADSSKLEEREVTLGRNDEAYIEVLSGLEEGETVFIQNASSANPWG</sequence>
<dbReference type="AlphaFoldDB" id="A0A0S2W105"/>
<organism evidence="11 12">
    <name type="scientific">Intestinimonas butyriciproducens</name>
    <dbReference type="NCBI Taxonomy" id="1297617"/>
    <lineage>
        <taxon>Bacteria</taxon>
        <taxon>Bacillati</taxon>
        <taxon>Bacillota</taxon>
        <taxon>Clostridia</taxon>
        <taxon>Eubacteriales</taxon>
        <taxon>Intestinimonas</taxon>
    </lineage>
</organism>
<dbReference type="SUPFAM" id="SSF111369">
    <property type="entry name" value="HlyD-like secretion proteins"/>
    <property type="match status" value="2"/>
</dbReference>
<keyword evidence="6" id="KW-0472">Membrane</keyword>
<feature type="domain" description="Multidrug resistance protein MdtA-like C-terminal permuted SH3" evidence="8">
    <location>
        <begin position="479"/>
        <end position="547"/>
    </location>
</feature>
<dbReference type="PANTHER" id="PTHR32347">
    <property type="entry name" value="EFFLUX SYSTEM COMPONENT YKNX-RELATED"/>
    <property type="match status" value="1"/>
</dbReference>
<comment type="similarity">
    <text evidence="2">Belongs to the membrane fusion protein (MFP) (TC 8.A.1) family.</text>
</comment>
<evidence type="ECO:0000259" key="10">
    <source>
        <dbReference type="Pfam" id="PF25990"/>
    </source>
</evidence>
<dbReference type="Gene3D" id="2.40.50.100">
    <property type="match status" value="3"/>
</dbReference>
<feature type="coiled-coil region" evidence="4">
    <location>
        <begin position="329"/>
        <end position="356"/>
    </location>
</feature>
<dbReference type="Pfam" id="PF25990">
    <property type="entry name" value="Beta-barrel_YknX"/>
    <property type="match status" value="1"/>
</dbReference>
<gene>
    <name evidence="11" type="ORF">IB211_00640c</name>
</gene>
<dbReference type="Gene3D" id="1.10.287.470">
    <property type="entry name" value="Helix hairpin bin"/>
    <property type="match status" value="1"/>
</dbReference>
<keyword evidence="12" id="KW-1185">Reference proteome</keyword>
<evidence type="ECO:0000313" key="12">
    <source>
        <dbReference type="Proteomes" id="UP000064844"/>
    </source>
</evidence>
<evidence type="ECO:0000256" key="6">
    <source>
        <dbReference type="SAM" id="Phobius"/>
    </source>
</evidence>
<feature type="domain" description="Multidrug resistance protein MdtA-like barrel-sandwich hybrid" evidence="7">
    <location>
        <begin position="97"/>
        <end position="191"/>
    </location>
</feature>
<evidence type="ECO:0000256" key="1">
    <source>
        <dbReference type="ARBA" id="ARBA00004196"/>
    </source>
</evidence>
<keyword evidence="3 4" id="KW-0175">Coiled coil</keyword>
<dbReference type="InterPro" id="IPR050465">
    <property type="entry name" value="UPF0194_transport"/>
</dbReference>
<dbReference type="Pfam" id="PF25917">
    <property type="entry name" value="BSH_RND"/>
    <property type="match status" value="1"/>
</dbReference>
<dbReference type="Gene3D" id="2.40.420.20">
    <property type="match status" value="1"/>
</dbReference>
<dbReference type="InterPro" id="IPR006143">
    <property type="entry name" value="RND_pump_MFP"/>
</dbReference>
<dbReference type="PATRIC" id="fig|1297617.4.peg.648"/>
<protein>
    <submittedName>
        <fullName evidence="11">Putative RND efflux membrane fusion protein</fullName>
    </submittedName>
</protein>
<reference evidence="11 12" key="1">
    <citation type="journal article" date="2015" name="Nat. Commun.">
        <title>Production of butyrate from lysine and the Amadori product fructoselysine by a human gut commensal.</title>
        <authorList>
            <person name="Bui T.P."/>
            <person name="Ritari J."/>
            <person name="Boeren S."/>
            <person name="de Waard P."/>
            <person name="Plugge C.M."/>
            <person name="de Vos W.M."/>
        </authorList>
    </citation>
    <scope>NUCLEOTIDE SEQUENCE [LARGE SCALE GENOMIC DNA]</scope>
    <source>
        <strain evidence="11 12">AF211</strain>
    </source>
</reference>
<dbReference type="GO" id="GO:0022857">
    <property type="term" value="F:transmembrane transporter activity"/>
    <property type="evidence" value="ECO:0007669"/>
    <property type="project" value="InterPro"/>
</dbReference>
<keyword evidence="6" id="KW-0812">Transmembrane</keyword>